<keyword evidence="8" id="KW-1185">Reference proteome</keyword>
<keyword evidence="2 3" id="KW-0694">RNA-binding</keyword>
<dbReference type="GeneID" id="24920557"/>
<feature type="domain" description="HTH La-type RNA-binding" evidence="6">
    <location>
        <begin position="1"/>
        <end position="84"/>
    </location>
</feature>
<sequence>MLAALKKQIEYYFSKENLSKDSYLLSLMDDSGYVPLKTISRFHKVLSLSSNIDDIMEALKSSENVVVDEVSKQIKPAITFERKTVILRDVPAEVTEEEVRALFDGMGVVESATKEFEGTWFVVMESEAAAVAALELLRQRSLHDQPVKARLKNESYLKNLVKMLTTSEDGIPAEYLPVDQSYFMNFGGQPLLDFQQSQMFGQNFAVQAPATGVPAEKRGRKGRKEFKHRERRPRAVSKPKVVPALQSAEIFPPLVPTTAPVVGSIDVKYSYKEICDIVKGVKDLSCPPIASAGVESALVETANQELVQKGRTFSIDQALQRGCPRTMSVDSIDYTSMLQGEMDEAVAESARKARREKKRAMKMGERGEAHARSYRNILKNSPPVGEAVAPSTKPAAVQTVSGANAANAANAANVANATNAASTTTGANAVSPVSGTNGAEGKKEGKQHTKKSQKKAAEKKAAEKKAAEKVKNEEDGWKTITEKKH</sequence>
<feature type="region of interest" description="Disordered" evidence="4">
    <location>
        <begin position="211"/>
        <end position="239"/>
    </location>
</feature>
<dbReference type="InterPro" id="IPR012677">
    <property type="entry name" value="Nucleotide-bd_a/b_plait_sf"/>
</dbReference>
<dbReference type="InterPro" id="IPR035979">
    <property type="entry name" value="RBD_domain_sf"/>
</dbReference>
<feature type="compositionally biased region" description="Basic residues" evidence="4">
    <location>
        <begin position="218"/>
        <end position="237"/>
    </location>
</feature>
<dbReference type="RefSeq" id="XP_012897670.1">
    <property type="nucleotide sequence ID" value="XM_013042216.1"/>
</dbReference>
<dbReference type="InterPro" id="IPR058699">
    <property type="entry name" value="RRM_LARP4/4B"/>
</dbReference>
<dbReference type="CDD" id="cd07323">
    <property type="entry name" value="LAM"/>
    <property type="match status" value="1"/>
</dbReference>
<reference evidence="7" key="1">
    <citation type="submission" date="2010-02" db="EMBL/GenBank/DDBJ databases">
        <title>Sequencing and annotation of the Blastocystis hominis genome.</title>
        <authorList>
            <person name="Wincker P."/>
        </authorList>
    </citation>
    <scope>NUCLEOTIDE SEQUENCE</scope>
    <source>
        <strain evidence="7">Singapore isolate B</strain>
    </source>
</reference>
<name>D8M623_BLAHO</name>
<dbReference type="InterPro" id="IPR045180">
    <property type="entry name" value="La_dom_prot"/>
</dbReference>
<dbReference type="OrthoDB" id="340227at2759"/>
<dbReference type="SMART" id="SM00360">
    <property type="entry name" value="RRM"/>
    <property type="match status" value="1"/>
</dbReference>
<dbReference type="SUPFAM" id="SSF54928">
    <property type="entry name" value="RNA-binding domain, RBD"/>
    <property type="match status" value="1"/>
</dbReference>
<evidence type="ECO:0000313" key="7">
    <source>
        <dbReference type="EMBL" id="CBK23622.2"/>
    </source>
</evidence>
<dbReference type="InterPro" id="IPR036388">
    <property type="entry name" value="WH-like_DNA-bd_sf"/>
</dbReference>
<evidence type="ECO:0000259" key="5">
    <source>
        <dbReference type="PROSITE" id="PS50102"/>
    </source>
</evidence>
<evidence type="ECO:0000256" key="2">
    <source>
        <dbReference type="ARBA" id="ARBA00022884"/>
    </source>
</evidence>
<proteinExistence type="predicted"/>
<feature type="compositionally biased region" description="Basic and acidic residues" evidence="4">
    <location>
        <begin position="455"/>
        <end position="485"/>
    </location>
</feature>
<feature type="region of interest" description="Disordered" evidence="4">
    <location>
        <begin position="422"/>
        <end position="485"/>
    </location>
</feature>
<dbReference type="Pfam" id="PF26088">
    <property type="entry name" value="RRM_LARP4"/>
    <property type="match status" value="1"/>
</dbReference>
<gene>
    <name evidence="7" type="ORF">GSBLH_T00003460001</name>
</gene>
<dbReference type="AlphaFoldDB" id="D8M623"/>
<feature type="domain" description="RRM" evidence="5">
    <location>
        <begin position="83"/>
        <end position="154"/>
    </location>
</feature>
<dbReference type="InterPro" id="IPR006630">
    <property type="entry name" value="La_HTH"/>
</dbReference>
<evidence type="ECO:0000256" key="1">
    <source>
        <dbReference type="ARBA" id="ARBA00022553"/>
    </source>
</evidence>
<keyword evidence="1" id="KW-0597">Phosphoprotein</keyword>
<evidence type="ECO:0008006" key="9">
    <source>
        <dbReference type="Google" id="ProtNLM"/>
    </source>
</evidence>
<dbReference type="InterPro" id="IPR000504">
    <property type="entry name" value="RRM_dom"/>
</dbReference>
<dbReference type="InParanoid" id="D8M623"/>
<dbReference type="InterPro" id="IPR036390">
    <property type="entry name" value="WH_DNA-bd_sf"/>
</dbReference>
<evidence type="ECO:0000256" key="4">
    <source>
        <dbReference type="SAM" id="MobiDB-lite"/>
    </source>
</evidence>
<evidence type="ECO:0000313" key="8">
    <source>
        <dbReference type="Proteomes" id="UP000008312"/>
    </source>
</evidence>
<dbReference type="EMBL" id="FN668661">
    <property type="protein sequence ID" value="CBK23622.2"/>
    <property type="molecule type" value="Genomic_DNA"/>
</dbReference>
<dbReference type="PROSITE" id="PS50961">
    <property type="entry name" value="HTH_LA"/>
    <property type="match status" value="1"/>
</dbReference>
<dbReference type="Gene3D" id="3.30.70.330">
    <property type="match status" value="1"/>
</dbReference>
<dbReference type="GO" id="GO:0003723">
    <property type="term" value="F:RNA binding"/>
    <property type="evidence" value="ECO:0007669"/>
    <property type="project" value="UniProtKB-UniRule"/>
</dbReference>
<dbReference type="Proteomes" id="UP000008312">
    <property type="component" value="Unassembled WGS sequence"/>
</dbReference>
<dbReference type="Pfam" id="PF05383">
    <property type="entry name" value="La"/>
    <property type="match status" value="1"/>
</dbReference>
<dbReference type="Gene3D" id="1.10.10.10">
    <property type="entry name" value="Winged helix-like DNA-binding domain superfamily/Winged helix DNA-binding domain"/>
    <property type="match status" value="1"/>
</dbReference>
<dbReference type="PANTHER" id="PTHR22792">
    <property type="entry name" value="LUPUS LA PROTEIN-RELATED"/>
    <property type="match status" value="1"/>
</dbReference>
<dbReference type="SUPFAM" id="SSF46785">
    <property type="entry name" value="Winged helix' DNA-binding domain"/>
    <property type="match status" value="1"/>
</dbReference>
<dbReference type="PROSITE" id="PS50102">
    <property type="entry name" value="RRM"/>
    <property type="match status" value="1"/>
</dbReference>
<evidence type="ECO:0000256" key="3">
    <source>
        <dbReference type="PROSITE-ProRule" id="PRU00332"/>
    </source>
</evidence>
<dbReference type="SMART" id="SM00715">
    <property type="entry name" value="LA"/>
    <property type="match status" value="1"/>
</dbReference>
<feature type="compositionally biased region" description="Low complexity" evidence="4">
    <location>
        <begin position="422"/>
        <end position="431"/>
    </location>
</feature>
<evidence type="ECO:0000259" key="6">
    <source>
        <dbReference type="PROSITE" id="PS50961"/>
    </source>
</evidence>
<organism evidence="7">
    <name type="scientific">Blastocystis hominis</name>
    <dbReference type="NCBI Taxonomy" id="12968"/>
    <lineage>
        <taxon>Eukaryota</taxon>
        <taxon>Sar</taxon>
        <taxon>Stramenopiles</taxon>
        <taxon>Bigyra</taxon>
        <taxon>Opalozoa</taxon>
        <taxon>Opalinata</taxon>
        <taxon>Blastocystidae</taxon>
        <taxon>Blastocystis</taxon>
    </lineage>
</organism>
<accession>D8M623</accession>
<protein>
    <recommendedName>
        <fullName evidence="9">HTH La-type RNA-binding domain-containing protein</fullName>
    </recommendedName>
</protein>